<dbReference type="OrthoDB" id="440454at2759"/>
<evidence type="ECO:0000313" key="3">
    <source>
        <dbReference type="Proteomes" id="UP000604046"/>
    </source>
</evidence>
<evidence type="ECO:0000313" key="2">
    <source>
        <dbReference type="EMBL" id="CAE7037984.1"/>
    </source>
</evidence>
<accession>A0A812IJM2</accession>
<proteinExistence type="predicted"/>
<sequence>MRKGNKAVPEKSEEELDKGFQYIRDEGERDKGNLKQLLWIQKNISGNTPIKGWRDGLVQRCLDSLATDATMAELITRSDLIISDFEDAIQDIISKIAPYLREHALWILGEPGKGKTPLGRVIAMMFSRYHGGRGSYRSASDFDYFRGCPFSKEVSAIYDDGEIGLEPVKKKKAFSDVADTETLTRERWTAAKFKQNQLRVVIDNAYEPAHEPPIEPGDMSSVDIMAILKRSAFILVSKTSVYWRLPGPIEKDVNRMSWLLPDLVKPSSKHIIANFRKKGPPPADQESRLLWENTWLQEAIRRHDSPDAVPPPAPLLEAVRVKRERITWARALSAQSLHAPIDLESPSPKKVKVNDLAVRNPDFLHLHENSDVEETKDGDDVIPRVGEAPDGCEEGGALSTLERDLEEIMDDMPGDQMDVASFGSEKSKAPWPAPKRGKMRAVLKKPSKKNTFTSVPYVRHGNVSEKFRAHNQRWGRSIHSFMTMSYLDLVKTLQKDKILPDWQGCTCPRCGEGTIGKLKFVKSRESWMYQCSGKRCKKYLQVDDFHPIFFRGNGNSVTPLKAQAAILYAAVAGVPINSAHLIMDVDHKPVERIYNNLDVARARYVEQEEKSITYGRPNDSTWVDVEADEDQGQSESMTGVRLGPPFSVIVMWFCTQMEPGHTS</sequence>
<feature type="region of interest" description="Disordered" evidence="1">
    <location>
        <begin position="372"/>
        <end position="397"/>
    </location>
</feature>
<dbReference type="Proteomes" id="UP000604046">
    <property type="component" value="Unassembled WGS sequence"/>
</dbReference>
<feature type="compositionally biased region" description="Basic and acidic residues" evidence="1">
    <location>
        <begin position="372"/>
        <end position="382"/>
    </location>
</feature>
<organism evidence="2 3">
    <name type="scientific">Symbiodinium natans</name>
    <dbReference type="NCBI Taxonomy" id="878477"/>
    <lineage>
        <taxon>Eukaryota</taxon>
        <taxon>Sar</taxon>
        <taxon>Alveolata</taxon>
        <taxon>Dinophyceae</taxon>
        <taxon>Suessiales</taxon>
        <taxon>Symbiodiniaceae</taxon>
        <taxon>Symbiodinium</taxon>
    </lineage>
</organism>
<reference evidence="2" key="1">
    <citation type="submission" date="2021-02" db="EMBL/GenBank/DDBJ databases">
        <authorList>
            <person name="Dougan E. K."/>
            <person name="Rhodes N."/>
            <person name="Thang M."/>
            <person name="Chan C."/>
        </authorList>
    </citation>
    <scope>NUCLEOTIDE SEQUENCE</scope>
</reference>
<evidence type="ECO:0000256" key="1">
    <source>
        <dbReference type="SAM" id="MobiDB-lite"/>
    </source>
</evidence>
<dbReference type="EMBL" id="CAJNDS010000280">
    <property type="protein sequence ID" value="CAE7037984.1"/>
    <property type="molecule type" value="Genomic_DNA"/>
</dbReference>
<gene>
    <name evidence="2" type="ORF">SNAT2548_LOCUS4560</name>
</gene>
<keyword evidence="3" id="KW-1185">Reference proteome</keyword>
<dbReference type="AlphaFoldDB" id="A0A812IJM2"/>
<protein>
    <submittedName>
        <fullName evidence="2">Uncharacterized protein</fullName>
    </submittedName>
</protein>
<name>A0A812IJM2_9DINO</name>
<comment type="caution">
    <text evidence="2">The sequence shown here is derived from an EMBL/GenBank/DDBJ whole genome shotgun (WGS) entry which is preliminary data.</text>
</comment>